<dbReference type="AlphaFoldDB" id="A0A711RV17"/>
<accession>A0A711RV17</accession>
<organism evidence="1">
    <name type="scientific">Salmonella enterica I</name>
    <dbReference type="NCBI Taxonomy" id="59201"/>
    <lineage>
        <taxon>Bacteria</taxon>
        <taxon>Pseudomonadati</taxon>
        <taxon>Pseudomonadota</taxon>
        <taxon>Gammaproteobacteria</taxon>
        <taxon>Enterobacterales</taxon>
        <taxon>Enterobacteriaceae</taxon>
        <taxon>Salmonella</taxon>
    </lineage>
</organism>
<reference evidence="1" key="2">
    <citation type="submission" date="2019-01" db="EMBL/GenBank/DDBJ databases">
        <authorList>
            <consortium name="NCBI Pathogen Detection Project"/>
        </authorList>
    </citation>
    <scope>NUCLEOTIDE SEQUENCE</scope>
    <source>
        <strain evidence="1">Salmonella enterica subsp. enterica</strain>
    </source>
</reference>
<gene>
    <name evidence="1" type="ORF">G1G55_24300</name>
</gene>
<proteinExistence type="predicted"/>
<reference evidence="1" key="1">
    <citation type="journal article" date="2018" name="Genome Biol.">
        <title>SKESA: strategic k-mer extension for scrupulous assemblies.</title>
        <authorList>
            <person name="Souvorov A."/>
            <person name="Agarwala R."/>
            <person name="Lipman D.J."/>
        </authorList>
    </citation>
    <scope>NUCLEOTIDE SEQUENCE</scope>
    <source>
        <strain evidence="1">Salmonella enterica subsp. enterica</strain>
    </source>
</reference>
<comment type="caution">
    <text evidence="1">The sequence shown here is derived from an EMBL/GenBank/DDBJ whole genome shotgun (WGS) entry which is preliminary data.</text>
</comment>
<dbReference type="EMBL" id="DAAOBT010000030">
    <property type="protein sequence ID" value="HAD2353546.1"/>
    <property type="molecule type" value="Genomic_DNA"/>
</dbReference>
<protein>
    <submittedName>
        <fullName evidence="1">Uncharacterized protein</fullName>
    </submittedName>
</protein>
<name>A0A711RV17_SALET</name>
<evidence type="ECO:0000313" key="1">
    <source>
        <dbReference type="EMBL" id="HAD2353546.1"/>
    </source>
</evidence>
<sequence length="106" mass="12497">MNMTNMPAEPLIFQSGTQSAGLELVNIYFWIFRQFMEEKELTKPLARLVYTNLKTARTDNVSLQSVGKRFKEFFENKPEPTAEKMAQVRELRELEEARRMPYVMSK</sequence>